<keyword evidence="3" id="KW-0479">Metal-binding</keyword>
<organism evidence="7 8">
    <name type="scientific">Brasilonema sennae CENA114</name>
    <dbReference type="NCBI Taxonomy" id="415709"/>
    <lineage>
        <taxon>Bacteria</taxon>
        <taxon>Bacillati</taxon>
        <taxon>Cyanobacteriota</taxon>
        <taxon>Cyanophyceae</taxon>
        <taxon>Nostocales</taxon>
        <taxon>Scytonemataceae</taxon>
        <taxon>Brasilonema</taxon>
        <taxon>Bromeliae group (in: Brasilonema)</taxon>
    </lineage>
</organism>
<dbReference type="InterPro" id="IPR002397">
    <property type="entry name" value="Cyt_P450_B"/>
</dbReference>
<keyword evidence="6" id="KW-0503">Monooxygenase</keyword>
<dbReference type="PRINTS" id="PR00359">
    <property type="entry name" value="BP450"/>
</dbReference>
<dbReference type="RefSeq" id="WP_169267146.1">
    <property type="nucleotide sequence ID" value="NZ_CAWOXK010000001.1"/>
</dbReference>
<name>A0A856MFV1_9CYAN</name>
<dbReference type="Gene3D" id="1.10.630.10">
    <property type="entry name" value="Cytochrome P450"/>
    <property type="match status" value="1"/>
</dbReference>
<keyword evidence="4" id="KW-0560">Oxidoreductase</keyword>
<dbReference type="GO" id="GO:0004497">
    <property type="term" value="F:monooxygenase activity"/>
    <property type="evidence" value="ECO:0007669"/>
    <property type="project" value="UniProtKB-KW"/>
</dbReference>
<evidence type="ECO:0000256" key="3">
    <source>
        <dbReference type="ARBA" id="ARBA00022723"/>
    </source>
</evidence>
<dbReference type="InterPro" id="IPR036396">
    <property type="entry name" value="Cyt_P450_sf"/>
</dbReference>
<dbReference type="Pfam" id="PF00067">
    <property type="entry name" value="p450"/>
    <property type="match status" value="2"/>
</dbReference>
<evidence type="ECO:0000313" key="7">
    <source>
        <dbReference type="EMBL" id="QDL09532.1"/>
    </source>
</evidence>
<dbReference type="PANTHER" id="PTHR46696">
    <property type="entry name" value="P450, PUTATIVE (EUROFUNG)-RELATED"/>
    <property type="match status" value="1"/>
</dbReference>
<dbReference type="GO" id="GO:0020037">
    <property type="term" value="F:heme binding"/>
    <property type="evidence" value="ECO:0007669"/>
    <property type="project" value="InterPro"/>
</dbReference>
<proteinExistence type="inferred from homology"/>
<dbReference type="PANTHER" id="PTHR46696:SF1">
    <property type="entry name" value="CYTOCHROME P450 YJIB-RELATED"/>
    <property type="match status" value="1"/>
</dbReference>
<protein>
    <submittedName>
        <fullName evidence="7">Cytochrome P450</fullName>
    </submittedName>
</protein>
<dbReference type="GO" id="GO:0005506">
    <property type="term" value="F:iron ion binding"/>
    <property type="evidence" value="ECO:0007669"/>
    <property type="project" value="InterPro"/>
</dbReference>
<evidence type="ECO:0000256" key="2">
    <source>
        <dbReference type="ARBA" id="ARBA00022617"/>
    </source>
</evidence>
<evidence type="ECO:0000256" key="1">
    <source>
        <dbReference type="ARBA" id="ARBA00010617"/>
    </source>
</evidence>
<dbReference type="KEGG" id="bsen:DP114_17995"/>
<dbReference type="FunFam" id="1.10.630.10:FF:000018">
    <property type="entry name" value="Cytochrome P450 monooxygenase"/>
    <property type="match status" value="1"/>
</dbReference>
<evidence type="ECO:0000313" key="8">
    <source>
        <dbReference type="Proteomes" id="UP000503129"/>
    </source>
</evidence>
<dbReference type="GO" id="GO:0016705">
    <property type="term" value="F:oxidoreductase activity, acting on paired donors, with incorporation or reduction of molecular oxygen"/>
    <property type="evidence" value="ECO:0007669"/>
    <property type="project" value="InterPro"/>
</dbReference>
<dbReference type="SUPFAM" id="SSF48264">
    <property type="entry name" value="Cytochrome P450"/>
    <property type="match status" value="1"/>
</dbReference>
<accession>A0A856MFV1</accession>
<dbReference type="Proteomes" id="UP000503129">
    <property type="component" value="Chromosome"/>
</dbReference>
<dbReference type="CDD" id="cd20625">
    <property type="entry name" value="CYP164-like"/>
    <property type="match status" value="1"/>
</dbReference>
<keyword evidence="2" id="KW-0349">Heme</keyword>
<gene>
    <name evidence="7" type="ORF">DP114_17995</name>
</gene>
<dbReference type="EMBL" id="CP030118">
    <property type="protein sequence ID" value="QDL09532.1"/>
    <property type="molecule type" value="Genomic_DNA"/>
</dbReference>
<evidence type="ECO:0000256" key="4">
    <source>
        <dbReference type="ARBA" id="ARBA00023002"/>
    </source>
</evidence>
<reference evidence="7 8" key="1">
    <citation type="submission" date="2018-06" db="EMBL/GenBank/DDBJ databases">
        <title>Comparative genomics of Brasilonema spp. strains.</title>
        <authorList>
            <person name="Alvarenga D.O."/>
            <person name="Fiore M.F."/>
            <person name="Varani A.M."/>
        </authorList>
    </citation>
    <scope>NUCLEOTIDE SEQUENCE [LARGE SCALE GENOMIC DNA]</scope>
    <source>
        <strain evidence="7 8">CENA114</strain>
    </source>
</reference>
<comment type="similarity">
    <text evidence="1">Belongs to the cytochrome P450 family.</text>
</comment>
<dbReference type="InterPro" id="IPR001128">
    <property type="entry name" value="Cyt_P450"/>
</dbReference>
<sequence length="422" mass="48062">MEPIANTNKTQKSEIAKAVKFNPYHPAFQANPYPIYHQLRSVEPIHQSFKGMWVVTSYADAKAVLRDPRFCVDKMPNNVKHKGNYLKQKDFNTLAQAISKWLIFLDPPEHTRLRGLISKAFSSTSVKFLRPQIQQITDELISKIRHQGYMDIVSDFACPLPCNVIAAILGVPVEDWLKLYHWSDELSNILDPLRSLEDYEQMNRVALEFTNYFKTLIPQRQKSPQQDLLSALITVKEQDNKLSEEEIISVCMLLFFTGEETTVNLIGNGMLALLRHPQQMQQIKTQPMLIQSAVEEILRYDSPIQITTRVATEDIDLDGITIRVGEKVLVVLGAANRDPAQFPDPDRFDITRVNNSHLAFADGIHYCLGAALTRIEGEIAINALVQQLPDLQLSQDKVEWRNKVAFRSLKALPITFKPTNVQ</sequence>
<keyword evidence="5" id="KW-0408">Iron</keyword>
<dbReference type="AlphaFoldDB" id="A0A856MFV1"/>
<evidence type="ECO:0000256" key="5">
    <source>
        <dbReference type="ARBA" id="ARBA00023004"/>
    </source>
</evidence>
<evidence type="ECO:0000256" key="6">
    <source>
        <dbReference type="ARBA" id="ARBA00023033"/>
    </source>
</evidence>
<keyword evidence="8" id="KW-1185">Reference proteome</keyword>